<organism evidence="3 4">
    <name type="scientific">Rhipicephalus sanguineus</name>
    <name type="common">Brown dog tick</name>
    <name type="synonym">Ixodes sanguineus</name>
    <dbReference type="NCBI Taxonomy" id="34632"/>
    <lineage>
        <taxon>Eukaryota</taxon>
        <taxon>Metazoa</taxon>
        <taxon>Ecdysozoa</taxon>
        <taxon>Arthropoda</taxon>
        <taxon>Chelicerata</taxon>
        <taxon>Arachnida</taxon>
        <taxon>Acari</taxon>
        <taxon>Parasitiformes</taxon>
        <taxon>Ixodida</taxon>
        <taxon>Ixodoidea</taxon>
        <taxon>Ixodidae</taxon>
        <taxon>Rhipicephalinae</taxon>
        <taxon>Rhipicephalus</taxon>
        <taxon>Rhipicephalus</taxon>
    </lineage>
</organism>
<dbReference type="AlphaFoldDB" id="A0A9D4PUE1"/>
<reference evidence="3" key="2">
    <citation type="submission" date="2021-09" db="EMBL/GenBank/DDBJ databases">
        <authorList>
            <person name="Jia N."/>
            <person name="Wang J."/>
            <person name="Shi W."/>
            <person name="Du L."/>
            <person name="Sun Y."/>
            <person name="Zhan W."/>
            <person name="Jiang J."/>
            <person name="Wang Q."/>
            <person name="Zhang B."/>
            <person name="Ji P."/>
            <person name="Sakyi L.B."/>
            <person name="Cui X."/>
            <person name="Yuan T."/>
            <person name="Jiang B."/>
            <person name="Yang W."/>
            <person name="Lam T.T.-Y."/>
            <person name="Chang Q."/>
            <person name="Ding S."/>
            <person name="Wang X."/>
            <person name="Zhu J."/>
            <person name="Ruan X."/>
            <person name="Zhao L."/>
            <person name="Wei J."/>
            <person name="Que T."/>
            <person name="Du C."/>
            <person name="Cheng J."/>
            <person name="Dai P."/>
            <person name="Han X."/>
            <person name="Huang E."/>
            <person name="Gao Y."/>
            <person name="Liu J."/>
            <person name="Shao H."/>
            <person name="Ye R."/>
            <person name="Li L."/>
            <person name="Wei W."/>
            <person name="Wang X."/>
            <person name="Wang C."/>
            <person name="Huo Q."/>
            <person name="Li W."/>
            <person name="Guo W."/>
            <person name="Chen H."/>
            <person name="Chen S."/>
            <person name="Zhou L."/>
            <person name="Zhou L."/>
            <person name="Ni X."/>
            <person name="Tian J."/>
            <person name="Zhou Y."/>
            <person name="Sheng Y."/>
            <person name="Liu T."/>
            <person name="Pan Y."/>
            <person name="Xia L."/>
            <person name="Li J."/>
            <person name="Zhao F."/>
            <person name="Cao W."/>
        </authorList>
    </citation>
    <scope>NUCLEOTIDE SEQUENCE</scope>
    <source>
        <strain evidence="3">Rsan-2018</strain>
        <tissue evidence="3">Larvae</tissue>
    </source>
</reference>
<reference evidence="3" key="1">
    <citation type="journal article" date="2020" name="Cell">
        <title>Large-Scale Comparative Analyses of Tick Genomes Elucidate Their Genetic Diversity and Vector Capacities.</title>
        <authorList>
            <consortium name="Tick Genome and Microbiome Consortium (TIGMIC)"/>
            <person name="Jia N."/>
            <person name="Wang J."/>
            <person name="Shi W."/>
            <person name="Du L."/>
            <person name="Sun Y."/>
            <person name="Zhan W."/>
            <person name="Jiang J.F."/>
            <person name="Wang Q."/>
            <person name="Zhang B."/>
            <person name="Ji P."/>
            <person name="Bell-Sakyi L."/>
            <person name="Cui X.M."/>
            <person name="Yuan T.T."/>
            <person name="Jiang B.G."/>
            <person name="Yang W.F."/>
            <person name="Lam T.T."/>
            <person name="Chang Q.C."/>
            <person name="Ding S.J."/>
            <person name="Wang X.J."/>
            <person name="Zhu J.G."/>
            <person name="Ruan X.D."/>
            <person name="Zhao L."/>
            <person name="Wei J.T."/>
            <person name="Ye R.Z."/>
            <person name="Que T.C."/>
            <person name="Du C.H."/>
            <person name="Zhou Y.H."/>
            <person name="Cheng J.X."/>
            <person name="Dai P.F."/>
            <person name="Guo W.B."/>
            <person name="Han X.H."/>
            <person name="Huang E.J."/>
            <person name="Li L.F."/>
            <person name="Wei W."/>
            <person name="Gao Y.C."/>
            <person name="Liu J.Z."/>
            <person name="Shao H.Z."/>
            <person name="Wang X."/>
            <person name="Wang C.C."/>
            <person name="Yang T.C."/>
            <person name="Huo Q.B."/>
            <person name="Li W."/>
            <person name="Chen H.Y."/>
            <person name="Chen S.E."/>
            <person name="Zhou L.G."/>
            <person name="Ni X.B."/>
            <person name="Tian J.H."/>
            <person name="Sheng Y."/>
            <person name="Liu T."/>
            <person name="Pan Y.S."/>
            <person name="Xia L.Y."/>
            <person name="Li J."/>
            <person name="Zhao F."/>
            <person name="Cao W.C."/>
        </authorList>
    </citation>
    <scope>NUCLEOTIDE SEQUENCE</scope>
    <source>
        <strain evidence="3">Rsan-2018</strain>
    </source>
</reference>
<keyword evidence="1" id="KW-0472">Membrane</keyword>
<dbReference type="InterPro" id="IPR048366">
    <property type="entry name" value="TNP-like_GBD"/>
</dbReference>
<sequence>MIAYLCESASSVADAIDFCREDLELPQFKRSEGTVKFIRLFDRPFDCLISRNLVAKGFKAPLRPGSAGFWTTFLKEAKEASDIGRGDKCPVVMATGTREAPSATPSSQVSALTITPSQYQTITNSRERIVVLVMSGLLLVISGSLFAILLSLISEDRACPKVSCPSLLVLNFIGSWLQQRVETRAIKTTNE</sequence>
<evidence type="ECO:0000259" key="2">
    <source>
        <dbReference type="Pfam" id="PF21788"/>
    </source>
</evidence>
<dbReference type="EMBL" id="JABSTV010001250">
    <property type="protein sequence ID" value="KAH7955394.1"/>
    <property type="molecule type" value="Genomic_DNA"/>
</dbReference>
<evidence type="ECO:0000313" key="3">
    <source>
        <dbReference type="EMBL" id="KAH7955394.1"/>
    </source>
</evidence>
<protein>
    <recommendedName>
        <fullName evidence="2">Transposable element P transposase-like GTP-binding insertion domain-containing protein</fullName>
    </recommendedName>
</protein>
<evidence type="ECO:0000313" key="4">
    <source>
        <dbReference type="Proteomes" id="UP000821837"/>
    </source>
</evidence>
<keyword evidence="4" id="KW-1185">Reference proteome</keyword>
<dbReference type="Proteomes" id="UP000821837">
    <property type="component" value="Unassembled WGS sequence"/>
</dbReference>
<feature type="domain" description="Transposable element P transposase-like GTP-binding insertion" evidence="2">
    <location>
        <begin position="10"/>
        <end position="61"/>
    </location>
</feature>
<feature type="transmembrane region" description="Helical" evidence="1">
    <location>
        <begin position="129"/>
        <end position="153"/>
    </location>
</feature>
<keyword evidence="1" id="KW-1133">Transmembrane helix</keyword>
<proteinExistence type="predicted"/>
<accession>A0A9D4PUE1</accession>
<name>A0A9D4PUE1_RHISA</name>
<dbReference type="Pfam" id="PF21788">
    <property type="entry name" value="TNP-like_GBD"/>
    <property type="match status" value="1"/>
</dbReference>
<comment type="caution">
    <text evidence="3">The sequence shown here is derived from an EMBL/GenBank/DDBJ whole genome shotgun (WGS) entry which is preliminary data.</text>
</comment>
<keyword evidence="1" id="KW-0812">Transmembrane</keyword>
<evidence type="ECO:0000256" key="1">
    <source>
        <dbReference type="SAM" id="Phobius"/>
    </source>
</evidence>
<gene>
    <name evidence="3" type="ORF">HPB52_000816</name>
</gene>